<dbReference type="PROSITE" id="PS50240">
    <property type="entry name" value="TRYPSIN_DOM"/>
    <property type="match status" value="1"/>
</dbReference>
<keyword evidence="6" id="KW-0732">Signal</keyword>
<keyword evidence="5" id="KW-1015">Disulfide bond</keyword>
<reference evidence="8 9" key="1">
    <citation type="submission" date="2019-04" db="EMBL/GenBank/DDBJ databases">
        <title>Friends and foes A comparative genomics study of 23 Aspergillus species from section Flavi.</title>
        <authorList>
            <consortium name="DOE Joint Genome Institute"/>
            <person name="Kjaerbolling I."/>
            <person name="Vesth T."/>
            <person name="Frisvad J.C."/>
            <person name="Nybo J.L."/>
            <person name="Theobald S."/>
            <person name="Kildgaard S."/>
            <person name="Isbrandt T."/>
            <person name="Kuo A."/>
            <person name="Sato A."/>
            <person name="Lyhne E.K."/>
            <person name="Kogle M.E."/>
            <person name="Wiebenga A."/>
            <person name="Kun R.S."/>
            <person name="Lubbers R.J."/>
            <person name="Makela M.R."/>
            <person name="Barry K."/>
            <person name="Chovatia M."/>
            <person name="Clum A."/>
            <person name="Daum C."/>
            <person name="Haridas S."/>
            <person name="He G."/>
            <person name="LaButti K."/>
            <person name="Lipzen A."/>
            <person name="Mondo S."/>
            <person name="Riley R."/>
            <person name="Salamov A."/>
            <person name="Simmons B.A."/>
            <person name="Magnuson J.K."/>
            <person name="Henrissat B."/>
            <person name="Mortensen U.H."/>
            <person name="Larsen T.O."/>
            <person name="Devries R.P."/>
            <person name="Grigoriev I.V."/>
            <person name="Machida M."/>
            <person name="Baker S.E."/>
            <person name="Andersen M.R."/>
        </authorList>
    </citation>
    <scope>NUCLEOTIDE SEQUENCE [LARGE SCALE GENOMIC DNA]</scope>
    <source>
        <strain evidence="8 9">CBS 117626</strain>
    </source>
</reference>
<evidence type="ECO:0000256" key="3">
    <source>
        <dbReference type="ARBA" id="ARBA00022670"/>
    </source>
</evidence>
<dbReference type="Proteomes" id="UP000326950">
    <property type="component" value="Unassembled WGS sequence"/>
</dbReference>
<dbReference type="SMART" id="SM00020">
    <property type="entry name" value="Tryp_SPc"/>
    <property type="match status" value="1"/>
</dbReference>
<protein>
    <submittedName>
        <fullName evidence="8">Trypsin-like cysteine/serine peptidase domain-containing protein</fullName>
    </submittedName>
</protein>
<evidence type="ECO:0000313" key="8">
    <source>
        <dbReference type="EMBL" id="KAE8162825.1"/>
    </source>
</evidence>
<dbReference type="InterPro" id="IPR043504">
    <property type="entry name" value="Peptidase_S1_PA_chymotrypsin"/>
</dbReference>
<dbReference type="InterPro" id="IPR009003">
    <property type="entry name" value="Peptidase_S1_PA"/>
</dbReference>
<dbReference type="CDD" id="cd00190">
    <property type="entry name" value="Tryp_SPc"/>
    <property type="match status" value="1"/>
</dbReference>
<evidence type="ECO:0000259" key="7">
    <source>
        <dbReference type="PROSITE" id="PS50240"/>
    </source>
</evidence>
<dbReference type="SUPFAM" id="SSF50494">
    <property type="entry name" value="Trypsin-like serine proteases"/>
    <property type="match status" value="1"/>
</dbReference>
<dbReference type="EMBL" id="ML738624">
    <property type="protein sequence ID" value="KAE8162825.1"/>
    <property type="molecule type" value="Genomic_DNA"/>
</dbReference>
<feature type="signal peptide" evidence="6">
    <location>
        <begin position="1"/>
        <end position="18"/>
    </location>
</feature>
<dbReference type="OrthoDB" id="6380398at2759"/>
<dbReference type="Gene3D" id="2.40.10.10">
    <property type="entry name" value="Trypsin-like serine proteases"/>
    <property type="match status" value="3"/>
</dbReference>
<dbReference type="Pfam" id="PF00089">
    <property type="entry name" value="Trypsin"/>
    <property type="match status" value="1"/>
</dbReference>
<name>A0A5N6UVZ0_ASPTM</name>
<proteinExistence type="predicted"/>
<evidence type="ECO:0000256" key="5">
    <source>
        <dbReference type="ARBA" id="ARBA00023157"/>
    </source>
</evidence>
<accession>A0A5N6UVZ0</accession>
<dbReference type="GO" id="GO:0006508">
    <property type="term" value="P:proteolysis"/>
    <property type="evidence" value="ECO:0007669"/>
    <property type="project" value="UniProtKB-KW"/>
</dbReference>
<keyword evidence="9" id="KW-1185">Reference proteome</keyword>
<organism evidence="8 9">
    <name type="scientific">Aspergillus tamarii</name>
    <dbReference type="NCBI Taxonomy" id="41984"/>
    <lineage>
        <taxon>Eukaryota</taxon>
        <taxon>Fungi</taxon>
        <taxon>Dikarya</taxon>
        <taxon>Ascomycota</taxon>
        <taxon>Pezizomycotina</taxon>
        <taxon>Eurotiomycetes</taxon>
        <taxon>Eurotiomycetidae</taxon>
        <taxon>Eurotiales</taxon>
        <taxon>Aspergillaceae</taxon>
        <taxon>Aspergillus</taxon>
        <taxon>Aspergillus subgen. Circumdati</taxon>
    </lineage>
</organism>
<keyword evidence="2" id="KW-0964">Secreted</keyword>
<dbReference type="AlphaFoldDB" id="A0A5N6UVZ0"/>
<dbReference type="InterPro" id="IPR001254">
    <property type="entry name" value="Trypsin_dom"/>
</dbReference>
<evidence type="ECO:0000256" key="1">
    <source>
        <dbReference type="ARBA" id="ARBA00004613"/>
    </source>
</evidence>
<evidence type="ECO:0000256" key="2">
    <source>
        <dbReference type="ARBA" id="ARBA00022525"/>
    </source>
</evidence>
<dbReference type="PANTHER" id="PTHR24264">
    <property type="entry name" value="TRYPSIN-RELATED"/>
    <property type="match status" value="1"/>
</dbReference>
<keyword evidence="3" id="KW-0645">Protease</keyword>
<feature type="domain" description="Peptidase S1" evidence="7">
    <location>
        <begin position="22"/>
        <end position="242"/>
    </location>
</feature>
<evidence type="ECO:0000256" key="4">
    <source>
        <dbReference type="ARBA" id="ARBA00022801"/>
    </source>
</evidence>
<evidence type="ECO:0000313" key="9">
    <source>
        <dbReference type="Proteomes" id="UP000326950"/>
    </source>
</evidence>
<comment type="subcellular location">
    <subcellularLocation>
        <location evidence="1">Secreted</location>
    </subcellularLocation>
</comment>
<dbReference type="GO" id="GO:0005576">
    <property type="term" value="C:extracellular region"/>
    <property type="evidence" value="ECO:0007669"/>
    <property type="project" value="UniProtKB-SubCell"/>
</dbReference>
<dbReference type="InterPro" id="IPR050127">
    <property type="entry name" value="Serine_Proteases_S1"/>
</dbReference>
<feature type="chain" id="PRO_5024820699" evidence="6">
    <location>
        <begin position="19"/>
        <end position="244"/>
    </location>
</feature>
<dbReference type="GO" id="GO:0004252">
    <property type="term" value="F:serine-type endopeptidase activity"/>
    <property type="evidence" value="ECO:0007669"/>
    <property type="project" value="InterPro"/>
</dbReference>
<evidence type="ECO:0000256" key="6">
    <source>
        <dbReference type="SAM" id="SignalP"/>
    </source>
</evidence>
<sequence length="244" mass="26217">MKSFLLTFFLSVSGWVLAEEHIVGGQLAQRGEFPYEVSLRTTSHFCGRSIMTNAIQFSIRVGSMTHASGVKLVKVAKATQHPQYDAKTEMKKKKKKKNHIAILQLAETLEFGPTISAVELPFSEEEPPTVGATWSVTGWGTTSQGGSFPSNLMVAYVDIIDHERCVKEYASRNQVDDSMICAGVLGGGKDACQGDGGGPLVEVSSKKQVGVVSWGFGCGQAGQDGVYNSTAAYSAWIQATLETL</sequence>
<keyword evidence="4" id="KW-0378">Hydrolase</keyword>
<dbReference type="FunFam" id="2.40.10.10:FF:000002">
    <property type="entry name" value="Transmembrane protease serine"/>
    <property type="match status" value="1"/>
</dbReference>
<dbReference type="PANTHER" id="PTHR24264:SF65">
    <property type="entry name" value="SRCR DOMAIN-CONTAINING PROTEIN"/>
    <property type="match status" value="1"/>
</dbReference>
<gene>
    <name evidence="8" type="ORF">BDV40DRAFT_288250</name>
</gene>